<proteinExistence type="inferred from homology"/>
<keyword evidence="5 8" id="KW-0812">Transmembrane</keyword>
<feature type="transmembrane region" description="Helical" evidence="8">
    <location>
        <begin position="75"/>
        <end position="96"/>
    </location>
</feature>
<dbReference type="SUPFAM" id="SSF81345">
    <property type="entry name" value="ABC transporter involved in vitamin B12 uptake, BtuC"/>
    <property type="match status" value="1"/>
</dbReference>
<reference evidence="9 10" key="1">
    <citation type="submission" date="2021-05" db="EMBL/GenBank/DDBJ databases">
        <title>Fusibacter ferrireducens sp. nov., an anaerobic, sulfur- and Fe-reducing bacterium isolated from the mangrove sediment.</title>
        <authorList>
            <person name="Qiu D."/>
        </authorList>
    </citation>
    <scope>NUCLEOTIDE SEQUENCE [LARGE SCALE GENOMIC DNA]</scope>
    <source>
        <strain evidence="9 10">DSM 12116</strain>
    </source>
</reference>
<feature type="transmembrane region" description="Helical" evidence="8">
    <location>
        <begin position="163"/>
        <end position="185"/>
    </location>
</feature>
<evidence type="ECO:0000313" key="10">
    <source>
        <dbReference type="Proteomes" id="UP000746471"/>
    </source>
</evidence>
<feature type="transmembrane region" description="Helical" evidence="8">
    <location>
        <begin position="132"/>
        <end position="151"/>
    </location>
</feature>
<evidence type="ECO:0000256" key="8">
    <source>
        <dbReference type="SAM" id="Phobius"/>
    </source>
</evidence>
<evidence type="ECO:0000313" key="9">
    <source>
        <dbReference type="EMBL" id="MBS7525385.1"/>
    </source>
</evidence>
<feature type="transmembrane region" description="Helical" evidence="8">
    <location>
        <begin position="323"/>
        <end position="342"/>
    </location>
</feature>
<protein>
    <submittedName>
        <fullName evidence="9">Iron ABC transporter permease</fullName>
    </submittedName>
</protein>
<keyword evidence="3" id="KW-0813">Transport</keyword>
<evidence type="ECO:0000256" key="7">
    <source>
        <dbReference type="ARBA" id="ARBA00023136"/>
    </source>
</evidence>
<name>A0ABS5PJR1_9FIRM</name>
<dbReference type="InterPro" id="IPR037294">
    <property type="entry name" value="ABC_BtuC-like"/>
</dbReference>
<feature type="transmembrane region" description="Helical" evidence="8">
    <location>
        <begin position="298"/>
        <end position="317"/>
    </location>
</feature>
<dbReference type="PANTHER" id="PTHR30472:SF25">
    <property type="entry name" value="ABC TRANSPORTER PERMEASE PROTEIN MJ0876-RELATED"/>
    <property type="match status" value="1"/>
</dbReference>
<evidence type="ECO:0000256" key="5">
    <source>
        <dbReference type="ARBA" id="ARBA00022692"/>
    </source>
</evidence>
<comment type="caution">
    <text evidence="9">The sequence shown here is derived from an EMBL/GenBank/DDBJ whole genome shotgun (WGS) entry which is preliminary data.</text>
</comment>
<evidence type="ECO:0000256" key="4">
    <source>
        <dbReference type="ARBA" id="ARBA00022475"/>
    </source>
</evidence>
<dbReference type="InterPro" id="IPR000522">
    <property type="entry name" value="ABC_transptr_permease_BtuC"/>
</dbReference>
<evidence type="ECO:0000256" key="6">
    <source>
        <dbReference type="ARBA" id="ARBA00022989"/>
    </source>
</evidence>
<dbReference type="Pfam" id="PF01032">
    <property type="entry name" value="FecCD"/>
    <property type="match status" value="1"/>
</dbReference>
<organism evidence="9 10">
    <name type="scientific">Fusibacter paucivorans</name>
    <dbReference type="NCBI Taxonomy" id="76009"/>
    <lineage>
        <taxon>Bacteria</taxon>
        <taxon>Bacillati</taxon>
        <taxon>Bacillota</taxon>
        <taxon>Clostridia</taxon>
        <taxon>Eubacteriales</taxon>
        <taxon>Eubacteriales Family XII. Incertae Sedis</taxon>
        <taxon>Fusibacter</taxon>
    </lineage>
</organism>
<gene>
    <name evidence="9" type="ORF">KHM83_01695</name>
</gene>
<feature type="transmembrane region" description="Helical" evidence="8">
    <location>
        <begin position="205"/>
        <end position="224"/>
    </location>
</feature>
<keyword evidence="6 8" id="KW-1133">Transmembrane helix</keyword>
<keyword evidence="4" id="KW-1003">Cell membrane</keyword>
<keyword evidence="10" id="KW-1185">Reference proteome</keyword>
<dbReference type="Proteomes" id="UP000746471">
    <property type="component" value="Unassembled WGS sequence"/>
</dbReference>
<evidence type="ECO:0000256" key="3">
    <source>
        <dbReference type="ARBA" id="ARBA00022448"/>
    </source>
</evidence>
<feature type="transmembrane region" description="Helical" evidence="8">
    <location>
        <begin position="103"/>
        <end position="126"/>
    </location>
</feature>
<feature type="transmembrane region" description="Helical" evidence="8">
    <location>
        <begin position="254"/>
        <end position="278"/>
    </location>
</feature>
<sequence>MKKMRLRIGYGLTVLLLIVGIVISVGLAVAIGSTTIHAKDVYRVIWYECFHPSALADYASGAIHDVIWLIRLPRIMLAVAVGGGLAICGIVMQALVRNPLADPYLLGISSGASLGATVAILLGVGTFFGENYVGIVAFIGAFSASILVLTIANTGSRANPVKLLLSGLAVNAVFSSFSSFIVYVANDKDGIQDITFWLMGSLGGAKWSNVIWIYIVVFAGMFFFMTQYRTLNMMLLGDEVGITLGISLHAPRQYYMIITSLMIGFIVFASGMIGFVGLMMPHFARMLFGTDHKKNMPIAFCFGAIFMIWADVLSRIVIPYTELPIGIFVSMFGSPFFIYMLVRRQYGFGGGKS</sequence>
<evidence type="ECO:0000256" key="2">
    <source>
        <dbReference type="ARBA" id="ARBA00007935"/>
    </source>
</evidence>
<dbReference type="Gene3D" id="1.10.3470.10">
    <property type="entry name" value="ABC transporter involved in vitamin B12 uptake, BtuC"/>
    <property type="match status" value="1"/>
</dbReference>
<evidence type="ECO:0000256" key="1">
    <source>
        <dbReference type="ARBA" id="ARBA00004651"/>
    </source>
</evidence>
<keyword evidence="7 8" id="KW-0472">Membrane</keyword>
<dbReference type="CDD" id="cd06550">
    <property type="entry name" value="TM_ABC_iron-siderophores_like"/>
    <property type="match status" value="1"/>
</dbReference>
<comment type="similarity">
    <text evidence="2">Belongs to the binding-protein-dependent transport system permease family. FecCD subfamily.</text>
</comment>
<feature type="transmembrane region" description="Helical" evidence="8">
    <location>
        <begin position="12"/>
        <end position="32"/>
    </location>
</feature>
<accession>A0ABS5PJR1</accession>
<dbReference type="EMBL" id="JAHBCL010000002">
    <property type="protein sequence ID" value="MBS7525385.1"/>
    <property type="molecule type" value="Genomic_DNA"/>
</dbReference>
<dbReference type="PANTHER" id="PTHR30472">
    <property type="entry name" value="FERRIC ENTEROBACTIN TRANSPORT SYSTEM PERMEASE PROTEIN"/>
    <property type="match status" value="1"/>
</dbReference>
<comment type="subcellular location">
    <subcellularLocation>
        <location evidence="1">Cell membrane</location>
        <topology evidence="1">Multi-pass membrane protein</topology>
    </subcellularLocation>
</comment>